<sequence length="80" mass="8796">MPGLRRLSSAGETLPRRSREKMSRPPIDDVFSDTESESDVASHLSAQAGVKRLEATAVLWSKWSLVFAYGGYVTPGKMII</sequence>
<evidence type="ECO:0000256" key="1">
    <source>
        <dbReference type="SAM" id="MobiDB-lite"/>
    </source>
</evidence>
<evidence type="ECO:0000313" key="3">
    <source>
        <dbReference type="Proteomes" id="UP000716446"/>
    </source>
</evidence>
<proteinExistence type="predicted"/>
<evidence type="ECO:0000313" key="2">
    <source>
        <dbReference type="EMBL" id="CAD0086213.1"/>
    </source>
</evidence>
<dbReference type="EMBL" id="CAIJEN010000005">
    <property type="protein sequence ID" value="CAD0086213.1"/>
    <property type="molecule type" value="Genomic_DNA"/>
</dbReference>
<organism evidence="2 3">
    <name type="scientific">Aureobasidium vineae</name>
    <dbReference type="NCBI Taxonomy" id="2773715"/>
    <lineage>
        <taxon>Eukaryota</taxon>
        <taxon>Fungi</taxon>
        <taxon>Dikarya</taxon>
        <taxon>Ascomycota</taxon>
        <taxon>Pezizomycotina</taxon>
        <taxon>Dothideomycetes</taxon>
        <taxon>Dothideomycetidae</taxon>
        <taxon>Dothideales</taxon>
        <taxon>Saccotheciaceae</taxon>
        <taxon>Aureobasidium</taxon>
    </lineage>
</organism>
<gene>
    <name evidence="2" type="ORF">AWRI4619_LOCUS4008</name>
</gene>
<dbReference type="Proteomes" id="UP000716446">
    <property type="component" value="Unassembled WGS sequence"/>
</dbReference>
<feature type="compositionally biased region" description="Basic and acidic residues" evidence="1">
    <location>
        <begin position="14"/>
        <end position="27"/>
    </location>
</feature>
<name>A0A9N8JHN3_9PEZI</name>
<comment type="caution">
    <text evidence="2">The sequence shown here is derived from an EMBL/GenBank/DDBJ whole genome shotgun (WGS) entry which is preliminary data.</text>
</comment>
<reference evidence="2" key="1">
    <citation type="submission" date="2020-06" db="EMBL/GenBank/DDBJ databases">
        <authorList>
            <person name="Onetto C."/>
        </authorList>
    </citation>
    <scope>NUCLEOTIDE SEQUENCE</scope>
</reference>
<feature type="region of interest" description="Disordered" evidence="1">
    <location>
        <begin position="1"/>
        <end position="35"/>
    </location>
</feature>
<accession>A0A9N8JHN3</accession>
<keyword evidence="3" id="KW-1185">Reference proteome</keyword>
<dbReference type="AlphaFoldDB" id="A0A9N8JHN3"/>
<protein>
    <submittedName>
        <fullName evidence="2">Uncharacterized protein</fullName>
    </submittedName>
</protein>